<dbReference type="Pfam" id="PF00170">
    <property type="entry name" value="bZIP_1"/>
    <property type="match status" value="1"/>
</dbReference>
<dbReference type="PANTHER" id="PTHR46714">
    <property type="entry name" value="TRANSCRIPTIONAL ACTIVATOR HAC1"/>
    <property type="match status" value="1"/>
</dbReference>
<keyword evidence="3" id="KW-0805">Transcription regulation</keyword>
<evidence type="ECO:0000256" key="2">
    <source>
        <dbReference type="ARBA" id="ARBA00007163"/>
    </source>
</evidence>
<dbReference type="GO" id="GO:0003677">
    <property type="term" value="F:DNA binding"/>
    <property type="evidence" value="ECO:0007669"/>
    <property type="project" value="UniProtKB-KW"/>
</dbReference>
<dbReference type="SMART" id="SM00338">
    <property type="entry name" value="BRLZ"/>
    <property type="match status" value="1"/>
</dbReference>
<evidence type="ECO:0000256" key="9">
    <source>
        <dbReference type="SAM" id="MobiDB-lite"/>
    </source>
</evidence>
<feature type="compositionally biased region" description="Polar residues" evidence="9">
    <location>
        <begin position="138"/>
        <end position="160"/>
    </location>
</feature>
<dbReference type="InterPro" id="IPR004827">
    <property type="entry name" value="bZIP"/>
</dbReference>
<feature type="compositionally biased region" description="Polar residues" evidence="9">
    <location>
        <begin position="282"/>
        <end position="295"/>
    </location>
</feature>
<dbReference type="GO" id="GO:0006986">
    <property type="term" value="P:response to unfolded protein"/>
    <property type="evidence" value="ECO:0007669"/>
    <property type="project" value="UniProtKB-KW"/>
</dbReference>
<organism evidence="11 12">
    <name type="scientific">Spizellomyces punctatus (strain DAOM BR117)</name>
    <dbReference type="NCBI Taxonomy" id="645134"/>
    <lineage>
        <taxon>Eukaryota</taxon>
        <taxon>Fungi</taxon>
        <taxon>Fungi incertae sedis</taxon>
        <taxon>Chytridiomycota</taxon>
        <taxon>Chytridiomycota incertae sedis</taxon>
        <taxon>Chytridiomycetes</taxon>
        <taxon>Spizellomycetales</taxon>
        <taxon>Spizellomycetaceae</taxon>
        <taxon>Spizellomyces</taxon>
    </lineage>
</organism>
<keyword evidence="8" id="KW-0175">Coiled coil</keyword>
<dbReference type="PANTHER" id="PTHR46714:SF6">
    <property type="entry name" value="TRANSCRIPTIONAL ACTIVATOR HAC1"/>
    <property type="match status" value="1"/>
</dbReference>
<evidence type="ECO:0000256" key="4">
    <source>
        <dbReference type="ARBA" id="ARBA00023125"/>
    </source>
</evidence>
<evidence type="ECO:0000256" key="1">
    <source>
        <dbReference type="ARBA" id="ARBA00004123"/>
    </source>
</evidence>
<evidence type="ECO:0000313" key="11">
    <source>
        <dbReference type="EMBL" id="KND01504.1"/>
    </source>
</evidence>
<keyword evidence="6" id="KW-0834">Unfolded protein response</keyword>
<reference evidence="11 12" key="1">
    <citation type="submission" date="2009-08" db="EMBL/GenBank/DDBJ databases">
        <title>The Genome Sequence of Spizellomyces punctatus strain DAOM BR117.</title>
        <authorList>
            <consortium name="The Broad Institute Genome Sequencing Platform"/>
            <person name="Russ C."/>
            <person name="Cuomo C."/>
            <person name="Shea T."/>
            <person name="Young S.K."/>
            <person name="Zeng Q."/>
            <person name="Koehrsen M."/>
            <person name="Haas B."/>
            <person name="Borodovsky M."/>
            <person name="Guigo R."/>
            <person name="Alvarado L."/>
            <person name="Berlin A."/>
            <person name="Bochicchio J."/>
            <person name="Borenstein D."/>
            <person name="Chapman S."/>
            <person name="Chen Z."/>
            <person name="Engels R."/>
            <person name="Freedman E."/>
            <person name="Gellesch M."/>
            <person name="Goldberg J."/>
            <person name="Griggs A."/>
            <person name="Gujja S."/>
            <person name="Heiman D."/>
            <person name="Hepburn T."/>
            <person name="Howarth C."/>
            <person name="Jen D."/>
            <person name="Larson L."/>
            <person name="Lewis B."/>
            <person name="Mehta T."/>
            <person name="Park D."/>
            <person name="Pearson M."/>
            <person name="Roberts A."/>
            <person name="Saif S."/>
            <person name="Shenoy N."/>
            <person name="Sisk P."/>
            <person name="Stolte C."/>
            <person name="Sykes S."/>
            <person name="Thomson T."/>
            <person name="Walk T."/>
            <person name="White J."/>
            <person name="Yandava C."/>
            <person name="Burger G."/>
            <person name="Gray M.W."/>
            <person name="Holland P.W.H."/>
            <person name="King N."/>
            <person name="Lang F.B.F."/>
            <person name="Roger A.J."/>
            <person name="Ruiz-Trillo I."/>
            <person name="Lander E."/>
            <person name="Nusbaum C."/>
        </authorList>
    </citation>
    <scope>NUCLEOTIDE SEQUENCE [LARGE SCALE GENOMIC DNA]</scope>
    <source>
        <strain evidence="11 12">DAOM BR117</strain>
    </source>
</reference>
<feature type="region of interest" description="Disordered" evidence="9">
    <location>
        <begin position="282"/>
        <end position="311"/>
    </location>
</feature>
<dbReference type="EMBL" id="KQ257454">
    <property type="protein sequence ID" value="KND01504.1"/>
    <property type="molecule type" value="Genomic_DNA"/>
</dbReference>
<evidence type="ECO:0000313" key="12">
    <source>
        <dbReference type="Proteomes" id="UP000053201"/>
    </source>
</evidence>
<gene>
    <name evidence="11" type="ORF">SPPG_09106</name>
</gene>
<dbReference type="STRING" id="645134.A0A0L0HKY9"/>
<dbReference type="InterPro" id="IPR046347">
    <property type="entry name" value="bZIP_sf"/>
</dbReference>
<keyword evidence="12" id="KW-1185">Reference proteome</keyword>
<feature type="region of interest" description="Disordered" evidence="9">
    <location>
        <begin position="137"/>
        <end position="205"/>
    </location>
</feature>
<dbReference type="GO" id="GO:0045944">
    <property type="term" value="P:positive regulation of transcription by RNA polymerase II"/>
    <property type="evidence" value="ECO:0007669"/>
    <property type="project" value="InterPro"/>
</dbReference>
<evidence type="ECO:0000259" key="10">
    <source>
        <dbReference type="PROSITE" id="PS50217"/>
    </source>
</evidence>
<keyword evidence="4" id="KW-0238">DNA-binding</keyword>
<dbReference type="Proteomes" id="UP000053201">
    <property type="component" value="Unassembled WGS sequence"/>
</dbReference>
<feature type="compositionally biased region" description="Basic and acidic residues" evidence="9">
    <location>
        <begin position="178"/>
        <end position="192"/>
    </location>
</feature>
<keyword evidence="5" id="KW-0804">Transcription</keyword>
<keyword evidence="7" id="KW-0539">Nucleus</keyword>
<comment type="subcellular location">
    <subcellularLocation>
        <location evidence="1">Nucleus</location>
    </subcellularLocation>
</comment>
<accession>A0A0L0HKY9</accession>
<evidence type="ECO:0000256" key="8">
    <source>
        <dbReference type="SAM" id="Coils"/>
    </source>
</evidence>
<dbReference type="InParanoid" id="A0A0L0HKY9"/>
<protein>
    <recommendedName>
        <fullName evidence="10">BZIP domain-containing protein</fullName>
    </recommendedName>
</protein>
<dbReference type="GO" id="GO:0005634">
    <property type="term" value="C:nucleus"/>
    <property type="evidence" value="ECO:0007669"/>
    <property type="project" value="UniProtKB-SubCell"/>
</dbReference>
<dbReference type="VEuPathDB" id="FungiDB:SPPG_09106"/>
<dbReference type="SUPFAM" id="SSF57959">
    <property type="entry name" value="Leucine zipper domain"/>
    <property type="match status" value="1"/>
</dbReference>
<proteinExistence type="inferred from homology"/>
<dbReference type="Gene3D" id="1.20.5.170">
    <property type="match status" value="1"/>
</dbReference>
<dbReference type="CDD" id="cd14686">
    <property type="entry name" value="bZIP"/>
    <property type="match status" value="1"/>
</dbReference>
<feature type="compositionally biased region" description="Low complexity" evidence="9">
    <location>
        <begin position="296"/>
        <end position="311"/>
    </location>
</feature>
<dbReference type="GeneID" id="27692231"/>
<evidence type="ECO:0000256" key="6">
    <source>
        <dbReference type="ARBA" id="ARBA00023230"/>
    </source>
</evidence>
<dbReference type="PROSITE" id="PS50217">
    <property type="entry name" value="BZIP"/>
    <property type="match status" value="1"/>
</dbReference>
<dbReference type="OrthoDB" id="674948at2759"/>
<feature type="domain" description="BZIP" evidence="10">
    <location>
        <begin position="184"/>
        <end position="247"/>
    </location>
</feature>
<evidence type="ECO:0000256" key="5">
    <source>
        <dbReference type="ARBA" id="ARBA00023163"/>
    </source>
</evidence>
<dbReference type="PROSITE" id="PS00036">
    <property type="entry name" value="BZIP_BASIC"/>
    <property type="match status" value="1"/>
</dbReference>
<comment type="similarity">
    <text evidence="2">Belongs to the bZIP family.</text>
</comment>
<sequence length="407" mass="43924">MSFPFQPTERLYASVTGGGESLGIWGPGNIAFPDLDDFASLLSGAAPSTEAGSLPTPPLGENLELGGGRHSTVEDLEAFLLGSADIPTVPPSMGIANAFQDTDFVFADVMASTGSSPQTTAMSATVEGQHCRSALDTLPSTASKTRPGQPMSPVSITSNDEAPISEVEPKSLGKRRKLTAEEKDQRAKERAIRNRQAAQESRDKKRKYIDDLEATNAHLSQQNVELTQRLESIERTNQSLTSRIEDLVSQLASFRKRFKSSDESEFLALGALSSDPAAVASQQRMLSSKRNSKSLATTAQGTSASKSSSTSTQAHPLAAMVVVTLFQSMVYMITTSRVFSPLTSLLTLGSRLKNSAEGPVDLKINRGESWRQMRTGIGLLPDLDGYYSTQPCSRLEKFPVLRKIWAM</sequence>
<evidence type="ECO:0000256" key="3">
    <source>
        <dbReference type="ARBA" id="ARBA00023015"/>
    </source>
</evidence>
<dbReference type="eggNOG" id="KOG0709">
    <property type="taxonomic scope" value="Eukaryota"/>
</dbReference>
<dbReference type="RefSeq" id="XP_016609543.1">
    <property type="nucleotide sequence ID" value="XM_016757261.1"/>
</dbReference>
<feature type="coiled-coil region" evidence="8">
    <location>
        <begin position="209"/>
        <end position="257"/>
    </location>
</feature>
<dbReference type="AlphaFoldDB" id="A0A0L0HKY9"/>
<dbReference type="InterPro" id="IPR044280">
    <property type="entry name" value="Hac1/HY5"/>
</dbReference>
<name>A0A0L0HKY9_SPIPD</name>
<evidence type="ECO:0000256" key="7">
    <source>
        <dbReference type="ARBA" id="ARBA00023242"/>
    </source>
</evidence>
<dbReference type="GO" id="GO:0000981">
    <property type="term" value="F:DNA-binding transcription factor activity, RNA polymerase II-specific"/>
    <property type="evidence" value="ECO:0007669"/>
    <property type="project" value="InterPro"/>
</dbReference>